<dbReference type="Gene3D" id="3.60.20.10">
    <property type="entry name" value="Glutamine Phosphoribosylpyrophosphate, subunit 1, domain 1"/>
    <property type="match status" value="1"/>
</dbReference>
<name>A0A7K4FPK7_9ARCH</name>
<proteinExistence type="predicted"/>
<dbReference type="GO" id="GO:0017000">
    <property type="term" value="P:antibiotic biosynthetic process"/>
    <property type="evidence" value="ECO:0007669"/>
    <property type="project" value="InterPro"/>
</dbReference>
<dbReference type="InterPro" id="IPR043147">
    <property type="entry name" value="Penicillin_amidase_A-knob"/>
</dbReference>
<protein>
    <submittedName>
        <fullName evidence="1">Penicillin amidase</fullName>
    </submittedName>
</protein>
<dbReference type="EMBL" id="JABGBP010000364">
    <property type="protein sequence ID" value="NOL60963.1"/>
    <property type="molecule type" value="Genomic_DNA"/>
</dbReference>
<reference evidence="1 2" key="1">
    <citation type="submission" date="2020-05" db="EMBL/GenBank/DDBJ databases">
        <authorList>
            <person name="Zhang R."/>
        </authorList>
    </citation>
    <scope>NUCLEOTIDE SEQUENCE [LARGE SCALE GENOMIC DNA]</scope>
    <source>
        <strain evidence="1 2">DSM 28986</strain>
    </source>
</reference>
<sequence>YFNNPLNGNVENFSSLALHAFNQTINELNKKYGTISSKWDWGNIHKRYLSSFFSINTLNTKEIPAAGNGNTINAAYGLTSNFGPSWRLIVNLSNPAKSVGIYPGGISENPLSSYYSNNFIPWNNGVYYTLIPVNMPEQFYQGYGDQK</sequence>
<dbReference type="InterPro" id="IPR029055">
    <property type="entry name" value="Ntn_hydrolases_N"/>
</dbReference>
<dbReference type="GO" id="GO:0016787">
    <property type="term" value="F:hydrolase activity"/>
    <property type="evidence" value="ECO:0007669"/>
    <property type="project" value="InterPro"/>
</dbReference>
<dbReference type="PANTHER" id="PTHR34218">
    <property type="entry name" value="PEPTIDASE S45 PENICILLIN AMIDASE"/>
    <property type="match status" value="1"/>
</dbReference>
<organism evidence="1 2">
    <name type="scientific">Ferroplasma acidiphilum</name>
    <dbReference type="NCBI Taxonomy" id="74969"/>
    <lineage>
        <taxon>Archaea</taxon>
        <taxon>Methanobacteriati</taxon>
        <taxon>Thermoplasmatota</taxon>
        <taxon>Thermoplasmata</taxon>
        <taxon>Thermoplasmatales</taxon>
        <taxon>Ferroplasmaceae</taxon>
        <taxon>Ferroplasma</taxon>
    </lineage>
</organism>
<dbReference type="InterPro" id="IPR002692">
    <property type="entry name" value="S45"/>
</dbReference>
<dbReference type="Proteomes" id="UP000546917">
    <property type="component" value="Unassembled WGS sequence"/>
</dbReference>
<feature type="non-terminal residue" evidence="1">
    <location>
        <position position="1"/>
    </location>
</feature>
<dbReference type="Gene3D" id="1.10.1400.10">
    <property type="match status" value="1"/>
</dbReference>
<dbReference type="AlphaFoldDB" id="A0A7K4FPK7"/>
<dbReference type="PANTHER" id="PTHR34218:SF4">
    <property type="entry name" value="ACYL-HOMOSERINE LACTONE ACYLASE QUIP"/>
    <property type="match status" value="1"/>
</dbReference>
<comment type="caution">
    <text evidence="1">The sequence shown here is derived from an EMBL/GenBank/DDBJ whole genome shotgun (WGS) entry which is preliminary data.</text>
</comment>
<dbReference type="Pfam" id="PF01804">
    <property type="entry name" value="Penicil_amidase"/>
    <property type="match status" value="1"/>
</dbReference>
<evidence type="ECO:0000313" key="2">
    <source>
        <dbReference type="Proteomes" id="UP000546917"/>
    </source>
</evidence>
<dbReference type="SUPFAM" id="SSF56235">
    <property type="entry name" value="N-terminal nucleophile aminohydrolases (Ntn hydrolases)"/>
    <property type="match status" value="1"/>
</dbReference>
<gene>
    <name evidence="1" type="ORF">HLB00_09035</name>
</gene>
<accession>A0A7K4FPK7</accession>
<evidence type="ECO:0000313" key="1">
    <source>
        <dbReference type="EMBL" id="NOL60963.1"/>
    </source>
</evidence>
<dbReference type="RefSeq" id="WP_171482032.1">
    <property type="nucleotide sequence ID" value="NZ_JABGBP010000364.1"/>
</dbReference>